<keyword evidence="4" id="KW-1185">Reference proteome</keyword>
<sequence length="258" mass="29734">MFFLLSKALVFCIQPINWILLFLLLALVWKRKRKTFLLTTFSLFILFSNRPLYDFFDRCWQIDSLEMEDLSLNKPRTAILLGGAVDTGRPPFTLTHFNWAADRITHTLQLFQRGYVHQIILTGGNGYVNRMEGEPSEAMTTAQFLMDAGVPESAIFIEDASRNTYENACFTKALIEAQNVASDTEWLLITSASHMRRSLAIFEKAGLYCLPFSAHYATSHRPLVWTDYLLPDAQTLTCWNFLIKEWVGFVTYRLKGYL</sequence>
<dbReference type="AlphaFoldDB" id="A0AAN5AIR8"/>
<accession>A0AAN5AIR8</accession>
<dbReference type="CDD" id="cd06259">
    <property type="entry name" value="YdcF-like"/>
    <property type="match status" value="1"/>
</dbReference>
<keyword evidence="1" id="KW-0472">Membrane</keyword>
<dbReference type="InterPro" id="IPR051599">
    <property type="entry name" value="Cell_Envelope_Assoc"/>
</dbReference>
<gene>
    <name evidence="3" type="ORF">PEDI_13270</name>
</gene>
<dbReference type="PANTHER" id="PTHR30336">
    <property type="entry name" value="INNER MEMBRANE PROTEIN, PROBABLE PERMEASE"/>
    <property type="match status" value="1"/>
</dbReference>
<protein>
    <recommendedName>
        <fullName evidence="2">DUF218 domain-containing protein</fullName>
    </recommendedName>
</protein>
<comment type="caution">
    <text evidence="3">The sequence shown here is derived from an EMBL/GenBank/DDBJ whole genome shotgun (WGS) entry which is preliminary data.</text>
</comment>
<evidence type="ECO:0000256" key="1">
    <source>
        <dbReference type="SAM" id="Phobius"/>
    </source>
</evidence>
<evidence type="ECO:0000259" key="2">
    <source>
        <dbReference type="Pfam" id="PF02698"/>
    </source>
</evidence>
<evidence type="ECO:0000313" key="4">
    <source>
        <dbReference type="Proteomes" id="UP001310022"/>
    </source>
</evidence>
<feature type="transmembrane region" description="Helical" evidence="1">
    <location>
        <begin position="36"/>
        <end position="53"/>
    </location>
</feature>
<reference evidence="3 4" key="1">
    <citation type="submission" date="2021-12" db="EMBL/GenBank/DDBJ databases">
        <title>Genome sequencing of bacteria with rrn-lacking chromosome and rrn-plasmid.</title>
        <authorList>
            <person name="Anda M."/>
            <person name="Iwasaki W."/>
        </authorList>
    </citation>
    <scope>NUCLEOTIDE SEQUENCE [LARGE SCALE GENOMIC DNA]</scope>
    <source>
        <strain evidence="3 4">NBRC 15940</strain>
    </source>
</reference>
<dbReference type="GO" id="GO:0000270">
    <property type="term" value="P:peptidoglycan metabolic process"/>
    <property type="evidence" value="ECO:0007669"/>
    <property type="project" value="TreeGrafter"/>
</dbReference>
<evidence type="ECO:0000313" key="3">
    <source>
        <dbReference type="EMBL" id="GJM60775.1"/>
    </source>
</evidence>
<dbReference type="Pfam" id="PF02698">
    <property type="entry name" value="DUF218"/>
    <property type="match status" value="1"/>
</dbReference>
<dbReference type="GO" id="GO:0005886">
    <property type="term" value="C:plasma membrane"/>
    <property type="evidence" value="ECO:0007669"/>
    <property type="project" value="TreeGrafter"/>
</dbReference>
<dbReference type="PANTHER" id="PTHR30336:SF4">
    <property type="entry name" value="ENVELOPE BIOGENESIS FACTOR ELYC"/>
    <property type="match status" value="1"/>
</dbReference>
<feature type="domain" description="DUF218" evidence="2">
    <location>
        <begin position="78"/>
        <end position="248"/>
    </location>
</feature>
<dbReference type="RefSeq" id="WP_338236461.1">
    <property type="nucleotide sequence ID" value="NZ_BQKE01000001.1"/>
</dbReference>
<dbReference type="EMBL" id="BQKE01000001">
    <property type="protein sequence ID" value="GJM60775.1"/>
    <property type="molecule type" value="Genomic_DNA"/>
</dbReference>
<dbReference type="InterPro" id="IPR014729">
    <property type="entry name" value="Rossmann-like_a/b/a_fold"/>
</dbReference>
<dbReference type="InterPro" id="IPR003848">
    <property type="entry name" value="DUF218"/>
</dbReference>
<dbReference type="Proteomes" id="UP001310022">
    <property type="component" value="Unassembled WGS sequence"/>
</dbReference>
<name>A0AAN5AIR8_9BACT</name>
<keyword evidence="1" id="KW-0812">Transmembrane</keyword>
<organism evidence="3 4">
    <name type="scientific">Persicobacter diffluens</name>
    <dbReference type="NCBI Taxonomy" id="981"/>
    <lineage>
        <taxon>Bacteria</taxon>
        <taxon>Pseudomonadati</taxon>
        <taxon>Bacteroidota</taxon>
        <taxon>Cytophagia</taxon>
        <taxon>Cytophagales</taxon>
        <taxon>Persicobacteraceae</taxon>
        <taxon>Persicobacter</taxon>
    </lineage>
</organism>
<feature type="transmembrane region" description="Helical" evidence="1">
    <location>
        <begin position="6"/>
        <end position="29"/>
    </location>
</feature>
<dbReference type="Gene3D" id="3.40.50.620">
    <property type="entry name" value="HUPs"/>
    <property type="match status" value="1"/>
</dbReference>
<proteinExistence type="predicted"/>
<dbReference type="GO" id="GO:0043164">
    <property type="term" value="P:Gram-negative-bacterium-type cell wall biogenesis"/>
    <property type="evidence" value="ECO:0007669"/>
    <property type="project" value="TreeGrafter"/>
</dbReference>
<keyword evidence="1" id="KW-1133">Transmembrane helix</keyword>